<dbReference type="PANTHER" id="PTHR45398:SF1">
    <property type="entry name" value="ENZYME, PUTATIVE (JCVI)-RELATED"/>
    <property type="match status" value="1"/>
</dbReference>
<protein>
    <recommendedName>
        <fullName evidence="1">Condensation domain-containing protein</fullName>
    </recommendedName>
</protein>
<proteinExistence type="predicted"/>
<dbReference type="Proteomes" id="UP000224076">
    <property type="component" value="Unassembled WGS sequence"/>
</dbReference>
<dbReference type="SUPFAM" id="SSF52777">
    <property type="entry name" value="CoA-dependent acyltransferases"/>
    <property type="match status" value="1"/>
</dbReference>
<dbReference type="AlphaFoldDB" id="A0A2B3TRQ1"/>
<dbReference type="InterPro" id="IPR001242">
    <property type="entry name" value="Condensation_dom"/>
</dbReference>
<evidence type="ECO:0000313" key="2">
    <source>
        <dbReference type="EMBL" id="PFU37074.1"/>
    </source>
</evidence>
<feature type="non-terminal residue" evidence="2">
    <location>
        <position position="112"/>
    </location>
</feature>
<sequence>MEHSENRNETDLIIENVSMTEQTNYDFNVIVIPDEEVKMHFEYNANVYDSASVMRIKDHFIQIMEQVANDVQLCVQELEIVTVEEKKQVLEVFNDTAVEYPHEKTVYQLFEE</sequence>
<dbReference type="Pfam" id="PF00668">
    <property type="entry name" value="Condensation"/>
    <property type="match status" value="1"/>
</dbReference>
<reference evidence="2 3" key="1">
    <citation type="submission" date="2017-09" db="EMBL/GenBank/DDBJ databases">
        <title>Large-scale bioinformatics analysis of Bacillus genomes uncovers conserved roles of natural products in bacterial physiology.</title>
        <authorList>
            <consortium name="Agbiome Team Llc"/>
            <person name="Bleich R.M."/>
            <person name="Grubbs K.J."/>
            <person name="Santa Maria K.C."/>
            <person name="Allen S.E."/>
            <person name="Farag S."/>
            <person name="Shank E.A."/>
            <person name="Bowers A."/>
        </authorList>
    </citation>
    <scope>NUCLEOTIDE SEQUENCE [LARGE SCALE GENOMIC DNA]</scope>
    <source>
        <strain evidence="2 3">AFS061806</strain>
    </source>
</reference>
<comment type="caution">
    <text evidence="2">The sequence shown here is derived from an EMBL/GenBank/DDBJ whole genome shotgun (WGS) entry which is preliminary data.</text>
</comment>
<gene>
    <name evidence="2" type="ORF">COK86_30230</name>
</gene>
<dbReference type="Gene3D" id="3.30.559.30">
    <property type="entry name" value="Nonribosomal peptide synthetase, condensation domain"/>
    <property type="match status" value="1"/>
</dbReference>
<dbReference type="GO" id="GO:0003824">
    <property type="term" value="F:catalytic activity"/>
    <property type="evidence" value="ECO:0007669"/>
    <property type="project" value="InterPro"/>
</dbReference>
<dbReference type="PANTHER" id="PTHR45398">
    <property type="match status" value="1"/>
</dbReference>
<organism evidence="2 3">
    <name type="scientific">Bacillus cereus</name>
    <dbReference type="NCBI Taxonomy" id="1396"/>
    <lineage>
        <taxon>Bacteria</taxon>
        <taxon>Bacillati</taxon>
        <taxon>Bacillota</taxon>
        <taxon>Bacilli</taxon>
        <taxon>Bacillales</taxon>
        <taxon>Bacillaceae</taxon>
        <taxon>Bacillus</taxon>
        <taxon>Bacillus cereus group</taxon>
    </lineage>
</organism>
<dbReference type="EMBL" id="NVDG01000118">
    <property type="protein sequence ID" value="PFU37074.1"/>
    <property type="molecule type" value="Genomic_DNA"/>
</dbReference>
<name>A0A2B3TRQ1_BACCE</name>
<accession>A0A2B3TRQ1</accession>
<evidence type="ECO:0000313" key="3">
    <source>
        <dbReference type="Proteomes" id="UP000224076"/>
    </source>
</evidence>
<feature type="domain" description="Condensation" evidence="1">
    <location>
        <begin position="6"/>
        <end position="89"/>
    </location>
</feature>
<evidence type="ECO:0000259" key="1">
    <source>
        <dbReference type="Pfam" id="PF00668"/>
    </source>
</evidence>